<feature type="compositionally biased region" description="Basic and acidic residues" evidence="1">
    <location>
        <begin position="142"/>
        <end position="158"/>
    </location>
</feature>
<name>A0A3P7QKB9_DIBLA</name>
<proteinExistence type="predicted"/>
<dbReference type="AlphaFoldDB" id="A0A3P7QKB9"/>
<protein>
    <submittedName>
        <fullName evidence="2">Uncharacterized protein</fullName>
    </submittedName>
</protein>
<feature type="non-terminal residue" evidence="2">
    <location>
        <position position="668"/>
    </location>
</feature>
<feature type="region of interest" description="Disordered" evidence="1">
    <location>
        <begin position="319"/>
        <end position="344"/>
    </location>
</feature>
<evidence type="ECO:0000313" key="3">
    <source>
        <dbReference type="Proteomes" id="UP000281553"/>
    </source>
</evidence>
<keyword evidence="3" id="KW-1185">Reference proteome</keyword>
<evidence type="ECO:0000313" key="2">
    <source>
        <dbReference type="EMBL" id="VDN31366.1"/>
    </source>
</evidence>
<gene>
    <name evidence="2" type="ORF">DILT_LOCUS15733</name>
</gene>
<sequence>MNQVDRFEKQLDDYTEPTFFVPQNVPQTDDMNFIYEQMSTEFKRLEKLTRQINTWRTGESQGLRSQTLSGEYFSSSEEYSYSSSELPTQYYTDARLSFHEENVMEGYDKQHITFALTDRKKHIRGPPQRFVGLTASQPYKASSREKIYSSESENERNLPSRLTPFKINQLKIHSVTDSDTRRSESEDLQQKPDTSVISSMTVKRNMSVEKQLKQPLKKAPEASFRSRQRLQLKPTTHQREADVKLVYLQLTTAKTEHETSTRGDGNSVDEGVQVEINIVPIEDGEIINVEKRVITLGKDETGSLKPKEDKPYIETQTMDHKEIAKDEKPHKEDKETTTKSHKSNDIGIQMTTETRAETILRYLNLPDHPGETAKLADAQKQPQTKCASTETDFPQPTPTTKIVPQSPVQLVKDATPMPEPITFSVCASQTPMQTYGEGISAATLEVPKKQTDSVVHQTTMPSLTEDDATHLVTDNQPTLTHSVQTVKPTFVATATMTSRDYESAPAPIVVEKAAPVEHSAPPMDQKPASTDAQAVTVPLETSAREAQPSPGELKYITSSDTLTKSTPLNLTSTEVLAEGRRTTHQQATTQLTDTDKASALLSGVAPHPQHIVTVSAQTVKPTFLATATMTSSDNESAPAPIVVEKAAPVEHTAPPMPEQPETTDAQSS</sequence>
<evidence type="ECO:0000256" key="1">
    <source>
        <dbReference type="SAM" id="MobiDB-lite"/>
    </source>
</evidence>
<feature type="compositionally biased region" description="Polar residues" evidence="1">
    <location>
        <begin position="556"/>
        <end position="566"/>
    </location>
</feature>
<organism evidence="2 3">
    <name type="scientific">Dibothriocephalus latus</name>
    <name type="common">Fish tapeworm</name>
    <name type="synonym">Diphyllobothrium latum</name>
    <dbReference type="NCBI Taxonomy" id="60516"/>
    <lineage>
        <taxon>Eukaryota</taxon>
        <taxon>Metazoa</taxon>
        <taxon>Spiralia</taxon>
        <taxon>Lophotrochozoa</taxon>
        <taxon>Platyhelminthes</taxon>
        <taxon>Cestoda</taxon>
        <taxon>Eucestoda</taxon>
        <taxon>Diphyllobothriidea</taxon>
        <taxon>Diphyllobothriidae</taxon>
        <taxon>Dibothriocephalus</taxon>
    </lineage>
</organism>
<feature type="region of interest" description="Disordered" evidence="1">
    <location>
        <begin position="540"/>
        <end position="566"/>
    </location>
</feature>
<feature type="region of interest" description="Disordered" evidence="1">
    <location>
        <begin position="646"/>
        <end position="668"/>
    </location>
</feature>
<feature type="compositionally biased region" description="Polar residues" evidence="1">
    <location>
        <begin position="191"/>
        <end position="204"/>
    </location>
</feature>
<accession>A0A3P7QKB9</accession>
<dbReference type="EMBL" id="UYRU01080778">
    <property type="protein sequence ID" value="VDN31366.1"/>
    <property type="molecule type" value="Genomic_DNA"/>
</dbReference>
<feature type="compositionally biased region" description="Basic and acidic residues" evidence="1">
    <location>
        <begin position="174"/>
        <end position="190"/>
    </location>
</feature>
<reference evidence="2 3" key="1">
    <citation type="submission" date="2018-11" db="EMBL/GenBank/DDBJ databases">
        <authorList>
            <consortium name="Pathogen Informatics"/>
        </authorList>
    </citation>
    <scope>NUCLEOTIDE SEQUENCE [LARGE SCALE GENOMIC DNA]</scope>
</reference>
<feature type="region of interest" description="Disordered" evidence="1">
    <location>
        <begin position="141"/>
        <end position="227"/>
    </location>
</feature>
<dbReference type="Proteomes" id="UP000281553">
    <property type="component" value="Unassembled WGS sequence"/>
</dbReference>